<proteinExistence type="predicted"/>
<evidence type="ECO:0000313" key="2">
    <source>
        <dbReference type="EMBL" id="KAL2801173.1"/>
    </source>
</evidence>
<keyword evidence="3" id="KW-1185">Reference proteome</keyword>
<comment type="caution">
    <text evidence="2">The sequence shown here is derived from an EMBL/GenBank/DDBJ whole genome shotgun (WGS) entry which is preliminary data.</text>
</comment>
<keyword evidence="1" id="KW-0812">Transmembrane</keyword>
<accession>A0ABR4GQ25</accession>
<gene>
    <name evidence="2" type="ORF">BJX66DRAFT_3399</name>
</gene>
<name>A0ABR4GQ25_9EURO</name>
<keyword evidence="1" id="KW-0472">Membrane</keyword>
<dbReference type="EMBL" id="JBFTWV010000001">
    <property type="protein sequence ID" value="KAL2801173.1"/>
    <property type="molecule type" value="Genomic_DNA"/>
</dbReference>
<organism evidence="2 3">
    <name type="scientific">Aspergillus keveii</name>
    <dbReference type="NCBI Taxonomy" id="714993"/>
    <lineage>
        <taxon>Eukaryota</taxon>
        <taxon>Fungi</taxon>
        <taxon>Dikarya</taxon>
        <taxon>Ascomycota</taxon>
        <taxon>Pezizomycotina</taxon>
        <taxon>Eurotiomycetes</taxon>
        <taxon>Eurotiomycetidae</taxon>
        <taxon>Eurotiales</taxon>
        <taxon>Aspergillaceae</taxon>
        <taxon>Aspergillus</taxon>
        <taxon>Aspergillus subgen. Nidulantes</taxon>
    </lineage>
</organism>
<feature type="transmembrane region" description="Helical" evidence="1">
    <location>
        <begin position="33"/>
        <end position="56"/>
    </location>
</feature>
<sequence>MHIDHPASVKRTYSEKRLLPSRRTSSVESLFNFFIPLWLSSSPIISISSVLTMITGRRRRPVRWRRWSRWLGWGTS</sequence>
<dbReference type="Proteomes" id="UP001610563">
    <property type="component" value="Unassembled WGS sequence"/>
</dbReference>
<evidence type="ECO:0000313" key="3">
    <source>
        <dbReference type="Proteomes" id="UP001610563"/>
    </source>
</evidence>
<protein>
    <submittedName>
        <fullName evidence="2">Uncharacterized protein</fullName>
    </submittedName>
</protein>
<evidence type="ECO:0000256" key="1">
    <source>
        <dbReference type="SAM" id="Phobius"/>
    </source>
</evidence>
<keyword evidence="1" id="KW-1133">Transmembrane helix</keyword>
<reference evidence="2 3" key="1">
    <citation type="submission" date="2024-07" db="EMBL/GenBank/DDBJ databases">
        <title>Section-level genome sequencing and comparative genomics of Aspergillus sections Usti and Cavernicolus.</title>
        <authorList>
            <consortium name="Lawrence Berkeley National Laboratory"/>
            <person name="Nybo J.L."/>
            <person name="Vesth T.C."/>
            <person name="Theobald S."/>
            <person name="Frisvad J.C."/>
            <person name="Larsen T.O."/>
            <person name="Kjaerboelling I."/>
            <person name="Rothschild-Mancinelli K."/>
            <person name="Lyhne E.K."/>
            <person name="Kogle M.E."/>
            <person name="Barry K."/>
            <person name="Clum A."/>
            <person name="Na H."/>
            <person name="Ledsgaard L."/>
            <person name="Lin J."/>
            <person name="Lipzen A."/>
            <person name="Kuo A."/>
            <person name="Riley R."/>
            <person name="Mondo S."/>
            <person name="Labutti K."/>
            <person name="Haridas S."/>
            <person name="Pangalinan J."/>
            <person name="Salamov A.A."/>
            <person name="Simmons B.A."/>
            <person name="Magnuson J.K."/>
            <person name="Chen J."/>
            <person name="Drula E."/>
            <person name="Henrissat B."/>
            <person name="Wiebenga A."/>
            <person name="Lubbers R.J."/>
            <person name="Gomes A.C."/>
            <person name="Makela M.R."/>
            <person name="Stajich J."/>
            <person name="Grigoriev I.V."/>
            <person name="Mortensen U.H."/>
            <person name="De Vries R.P."/>
            <person name="Baker S.E."/>
            <person name="Andersen M.R."/>
        </authorList>
    </citation>
    <scope>NUCLEOTIDE SEQUENCE [LARGE SCALE GENOMIC DNA]</scope>
    <source>
        <strain evidence="2 3">CBS 209.92</strain>
    </source>
</reference>